<accession>A0A5B9MKW4</accession>
<protein>
    <recommendedName>
        <fullName evidence="3">exo-alpha-sialidase</fullName>
        <ecNumber evidence="3">3.2.1.18</ecNumber>
    </recommendedName>
</protein>
<dbReference type="PANTHER" id="PTHR10628:SF30">
    <property type="entry name" value="EXO-ALPHA-SIALIDASE"/>
    <property type="match status" value="1"/>
</dbReference>
<dbReference type="Gene3D" id="2.120.10.10">
    <property type="match status" value="1"/>
</dbReference>
<dbReference type="RefSeq" id="WP_147869584.1">
    <property type="nucleotide sequence ID" value="NZ_CP036264.1"/>
</dbReference>
<evidence type="ECO:0000256" key="1">
    <source>
        <dbReference type="ARBA" id="ARBA00000427"/>
    </source>
</evidence>
<keyword evidence="4" id="KW-0732">Signal</keyword>
<dbReference type="GO" id="GO:0004308">
    <property type="term" value="F:exo-alpha-sialidase activity"/>
    <property type="evidence" value="ECO:0007669"/>
    <property type="project" value="UniProtKB-EC"/>
</dbReference>
<comment type="catalytic activity">
    <reaction evidence="1">
        <text>Hydrolysis of alpha-(2-&gt;3)-, alpha-(2-&gt;6)-, alpha-(2-&gt;8)- glycosidic linkages of terminal sialic acid residues in oligosaccharides, glycoproteins, glycolipids, colominic acid and synthetic substrates.</text>
        <dbReference type="EC" id="3.2.1.18"/>
    </reaction>
</comment>
<comment type="similarity">
    <text evidence="2">Belongs to the glycosyl hydrolase 33 family.</text>
</comment>
<dbReference type="GO" id="GO:0016020">
    <property type="term" value="C:membrane"/>
    <property type="evidence" value="ECO:0007669"/>
    <property type="project" value="TreeGrafter"/>
</dbReference>
<dbReference type="SUPFAM" id="SSF50939">
    <property type="entry name" value="Sialidases"/>
    <property type="match status" value="1"/>
</dbReference>
<feature type="chain" id="PRO_5023132162" description="exo-alpha-sialidase" evidence="4">
    <location>
        <begin position="23"/>
        <end position="409"/>
    </location>
</feature>
<dbReference type="GO" id="GO:0005737">
    <property type="term" value="C:cytoplasm"/>
    <property type="evidence" value="ECO:0007669"/>
    <property type="project" value="TreeGrafter"/>
</dbReference>
<name>A0A5B9MKW4_9BACT</name>
<dbReference type="KEGG" id="smam:Mal15_43950"/>
<keyword evidence="7" id="KW-1185">Reference proteome</keyword>
<keyword evidence="6" id="KW-0326">Glycosidase</keyword>
<gene>
    <name evidence="6" type="primary">nedA_2</name>
    <name evidence="6" type="ORF">Mal15_43950</name>
</gene>
<evidence type="ECO:0000313" key="7">
    <source>
        <dbReference type="Proteomes" id="UP000321353"/>
    </source>
</evidence>
<dbReference type="PANTHER" id="PTHR10628">
    <property type="entry name" value="SIALIDASE"/>
    <property type="match status" value="1"/>
</dbReference>
<evidence type="ECO:0000256" key="2">
    <source>
        <dbReference type="ARBA" id="ARBA00009348"/>
    </source>
</evidence>
<reference evidence="6 7" key="1">
    <citation type="submission" date="2019-02" db="EMBL/GenBank/DDBJ databases">
        <title>Planctomycetal bacteria perform biofilm scaping via a novel small molecule.</title>
        <authorList>
            <person name="Jeske O."/>
            <person name="Boedeker C."/>
            <person name="Wiegand S."/>
            <person name="Breitling P."/>
            <person name="Kallscheuer N."/>
            <person name="Jogler M."/>
            <person name="Rohde M."/>
            <person name="Petersen J."/>
            <person name="Medema M.H."/>
            <person name="Surup F."/>
            <person name="Jogler C."/>
        </authorList>
    </citation>
    <scope>NUCLEOTIDE SEQUENCE [LARGE SCALE GENOMIC DNA]</scope>
    <source>
        <strain evidence="6 7">Mal15</strain>
    </source>
</reference>
<keyword evidence="6" id="KW-0378">Hydrolase</keyword>
<dbReference type="Pfam" id="PF13088">
    <property type="entry name" value="BNR_2"/>
    <property type="match status" value="1"/>
</dbReference>
<feature type="domain" description="Sialidase" evidence="5">
    <location>
        <begin position="66"/>
        <end position="374"/>
    </location>
</feature>
<dbReference type="EC" id="3.2.1.18" evidence="3"/>
<organism evidence="6 7">
    <name type="scientific">Stieleria maiorica</name>
    <dbReference type="NCBI Taxonomy" id="2795974"/>
    <lineage>
        <taxon>Bacteria</taxon>
        <taxon>Pseudomonadati</taxon>
        <taxon>Planctomycetota</taxon>
        <taxon>Planctomycetia</taxon>
        <taxon>Pirellulales</taxon>
        <taxon>Pirellulaceae</taxon>
        <taxon>Stieleria</taxon>
    </lineage>
</organism>
<sequence precursor="true">MKKTIEPASSICALLLIATSFAAPKTDAEEPTRTDTGFPVTPVFAAGQDGYNVFRIPAVVRAANDDLLAFCEARQGGDASEIDLVMKRSTDGGNSWGSLQVVQKNSDFRQYVSDAVTEITIGNPAPVVDLIDPEHGGRIWMPFTLENDRVFVIHSDDHGATWSSRHEITPDVKKKAWGWYATGPVHSIQIQRGPHRGRLVVPADHRIGPDGHDGGDLGAHLILSDDHGKTWRLGALDETYDDAIGANETTVVELADGTLYINTRNQLGGKPGTRGEAWSGDGGETLESHDPRWKAFRPASELLDPPVVQGALLAVKDNLIVFSAPDQNGPSGSGRSDLRLRYSADQSKTWLDGPLIYTGPAAYSDLVMVGDQTVGVLFENGDASGKNAYQRISFARVDVGKIQHAGGDQ</sequence>
<dbReference type="GO" id="GO:0009313">
    <property type="term" value="P:oligosaccharide catabolic process"/>
    <property type="evidence" value="ECO:0007669"/>
    <property type="project" value="TreeGrafter"/>
</dbReference>
<dbReference type="CDD" id="cd15482">
    <property type="entry name" value="Sialidase_non-viral"/>
    <property type="match status" value="1"/>
</dbReference>
<dbReference type="EMBL" id="CP036264">
    <property type="protein sequence ID" value="QEG00325.1"/>
    <property type="molecule type" value="Genomic_DNA"/>
</dbReference>
<dbReference type="AlphaFoldDB" id="A0A5B9MKW4"/>
<evidence type="ECO:0000259" key="5">
    <source>
        <dbReference type="Pfam" id="PF13088"/>
    </source>
</evidence>
<dbReference type="InterPro" id="IPR011040">
    <property type="entry name" value="Sialidase"/>
</dbReference>
<evidence type="ECO:0000313" key="6">
    <source>
        <dbReference type="EMBL" id="QEG00325.1"/>
    </source>
</evidence>
<dbReference type="InterPro" id="IPR026856">
    <property type="entry name" value="Sialidase_fam"/>
</dbReference>
<dbReference type="GO" id="GO:0006689">
    <property type="term" value="P:ganglioside catabolic process"/>
    <property type="evidence" value="ECO:0007669"/>
    <property type="project" value="TreeGrafter"/>
</dbReference>
<proteinExistence type="inferred from homology"/>
<evidence type="ECO:0000256" key="3">
    <source>
        <dbReference type="ARBA" id="ARBA00012733"/>
    </source>
</evidence>
<dbReference type="Proteomes" id="UP000321353">
    <property type="component" value="Chromosome"/>
</dbReference>
<evidence type="ECO:0000256" key="4">
    <source>
        <dbReference type="SAM" id="SignalP"/>
    </source>
</evidence>
<feature type="signal peptide" evidence="4">
    <location>
        <begin position="1"/>
        <end position="22"/>
    </location>
</feature>
<dbReference type="InterPro" id="IPR036278">
    <property type="entry name" value="Sialidase_sf"/>
</dbReference>